<feature type="binding site" evidence="4 6">
    <location>
        <position position="135"/>
    </location>
    <ligand>
        <name>substrate</name>
    </ligand>
</feature>
<comment type="pathway">
    <text evidence="4">Amino-acid biosynthesis; D-alanine biosynthesis; D-alanine from L-alanine: step 1/1.</text>
</comment>
<dbReference type="GO" id="GO:0005829">
    <property type="term" value="C:cytosol"/>
    <property type="evidence" value="ECO:0007669"/>
    <property type="project" value="TreeGrafter"/>
</dbReference>
<dbReference type="Pfam" id="PF01168">
    <property type="entry name" value="Ala_racemase_N"/>
    <property type="match status" value="1"/>
</dbReference>
<gene>
    <name evidence="8" type="primary">alr</name>
    <name evidence="8" type="ORF">H9865_11885</name>
</gene>
<reference evidence="8" key="2">
    <citation type="submission" date="2021-04" db="EMBL/GenBank/DDBJ databases">
        <authorList>
            <person name="Gilroy R."/>
        </authorList>
    </citation>
    <scope>NUCLEOTIDE SEQUENCE</scope>
    <source>
        <strain evidence="8">2239</strain>
    </source>
</reference>
<dbReference type="PRINTS" id="PR00992">
    <property type="entry name" value="ALARACEMASE"/>
</dbReference>
<dbReference type="InterPro" id="IPR009006">
    <property type="entry name" value="Ala_racemase/Decarboxylase_C"/>
</dbReference>
<evidence type="ECO:0000313" key="9">
    <source>
        <dbReference type="Proteomes" id="UP000824193"/>
    </source>
</evidence>
<feature type="modified residue" description="N6-(pyridoxal phosphate)lysine" evidence="4 5">
    <location>
        <position position="37"/>
    </location>
</feature>
<feature type="binding site" evidence="4 6">
    <location>
        <position position="320"/>
    </location>
    <ligand>
        <name>substrate</name>
    </ligand>
</feature>
<proteinExistence type="inferred from homology"/>
<keyword evidence="2 4" id="KW-0663">Pyridoxal phosphate</keyword>
<dbReference type="InterPro" id="IPR029066">
    <property type="entry name" value="PLP-binding_barrel"/>
</dbReference>
<evidence type="ECO:0000313" key="8">
    <source>
        <dbReference type="EMBL" id="HIX06777.1"/>
    </source>
</evidence>
<comment type="function">
    <text evidence="4">Catalyzes the interconversion of L-alanine and D-alanine. May also act on other amino acids.</text>
</comment>
<evidence type="ECO:0000259" key="7">
    <source>
        <dbReference type="SMART" id="SM01005"/>
    </source>
</evidence>
<dbReference type="GO" id="GO:0030170">
    <property type="term" value="F:pyridoxal phosphate binding"/>
    <property type="evidence" value="ECO:0007669"/>
    <property type="project" value="UniProtKB-UniRule"/>
</dbReference>
<organism evidence="8 9">
    <name type="scientific">Candidatus Allofournierella pullicola</name>
    <dbReference type="NCBI Taxonomy" id="2838596"/>
    <lineage>
        <taxon>Bacteria</taxon>
        <taxon>Bacillati</taxon>
        <taxon>Bacillota</taxon>
        <taxon>Clostridia</taxon>
        <taxon>Eubacteriales</taxon>
        <taxon>Oscillospiraceae</taxon>
        <taxon>Allofournierella</taxon>
    </lineage>
</organism>
<feature type="domain" description="Alanine racemase C-terminal" evidence="7">
    <location>
        <begin position="251"/>
        <end position="377"/>
    </location>
</feature>
<dbReference type="InterPro" id="IPR001608">
    <property type="entry name" value="Ala_racemase_N"/>
</dbReference>
<feature type="active site" description="Proton acceptor; specific for D-alanine" evidence="4">
    <location>
        <position position="37"/>
    </location>
</feature>
<dbReference type="EC" id="5.1.1.1" evidence="4"/>
<dbReference type="SMART" id="SM01005">
    <property type="entry name" value="Ala_racemase_C"/>
    <property type="match status" value="1"/>
</dbReference>
<comment type="cofactor">
    <cofactor evidence="1 4 5">
        <name>pyridoxal 5'-phosphate</name>
        <dbReference type="ChEBI" id="CHEBI:597326"/>
    </cofactor>
</comment>
<comment type="similarity">
    <text evidence="4">Belongs to the alanine racemase family.</text>
</comment>
<dbReference type="NCBIfam" id="TIGR00492">
    <property type="entry name" value="alr"/>
    <property type="match status" value="1"/>
</dbReference>
<evidence type="ECO:0000256" key="5">
    <source>
        <dbReference type="PIRSR" id="PIRSR600821-50"/>
    </source>
</evidence>
<dbReference type="PANTHER" id="PTHR30511:SF0">
    <property type="entry name" value="ALANINE RACEMASE, CATABOLIC-RELATED"/>
    <property type="match status" value="1"/>
</dbReference>
<dbReference type="InterPro" id="IPR011079">
    <property type="entry name" value="Ala_racemase_C"/>
</dbReference>
<dbReference type="Gene3D" id="2.40.37.10">
    <property type="entry name" value="Lyase, Ornithine Decarboxylase, Chain A, domain 1"/>
    <property type="match status" value="1"/>
</dbReference>
<dbReference type="GO" id="GO:0008784">
    <property type="term" value="F:alanine racemase activity"/>
    <property type="evidence" value="ECO:0007669"/>
    <property type="project" value="UniProtKB-UniRule"/>
</dbReference>
<dbReference type="PANTHER" id="PTHR30511">
    <property type="entry name" value="ALANINE RACEMASE"/>
    <property type="match status" value="1"/>
</dbReference>
<name>A0A9D2AFC6_9FIRM</name>
<comment type="catalytic activity">
    <reaction evidence="4">
        <text>L-alanine = D-alanine</text>
        <dbReference type="Rhea" id="RHEA:20249"/>
        <dbReference type="ChEBI" id="CHEBI:57416"/>
        <dbReference type="ChEBI" id="CHEBI:57972"/>
        <dbReference type="EC" id="5.1.1.1"/>
    </reaction>
</comment>
<dbReference type="GO" id="GO:0030632">
    <property type="term" value="P:D-alanine biosynthetic process"/>
    <property type="evidence" value="ECO:0007669"/>
    <property type="project" value="UniProtKB-UniRule"/>
</dbReference>
<dbReference type="SUPFAM" id="SSF50621">
    <property type="entry name" value="Alanine racemase C-terminal domain-like"/>
    <property type="match status" value="1"/>
</dbReference>
<reference evidence="8" key="1">
    <citation type="journal article" date="2021" name="PeerJ">
        <title>Extensive microbial diversity within the chicken gut microbiome revealed by metagenomics and culture.</title>
        <authorList>
            <person name="Gilroy R."/>
            <person name="Ravi A."/>
            <person name="Getino M."/>
            <person name="Pursley I."/>
            <person name="Horton D.L."/>
            <person name="Alikhan N.F."/>
            <person name="Baker D."/>
            <person name="Gharbi K."/>
            <person name="Hall N."/>
            <person name="Watson M."/>
            <person name="Adriaenssens E.M."/>
            <person name="Foster-Nyarko E."/>
            <person name="Jarju S."/>
            <person name="Secka A."/>
            <person name="Antonio M."/>
            <person name="Oren A."/>
            <person name="Chaudhuri R.R."/>
            <person name="La Ragione R."/>
            <person name="Hildebrand F."/>
            <person name="Pallen M.J."/>
        </authorList>
    </citation>
    <scope>NUCLEOTIDE SEQUENCE</scope>
    <source>
        <strain evidence="8">2239</strain>
    </source>
</reference>
<keyword evidence="3 4" id="KW-0413">Isomerase</keyword>
<evidence type="ECO:0000256" key="3">
    <source>
        <dbReference type="ARBA" id="ARBA00023235"/>
    </source>
</evidence>
<dbReference type="SUPFAM" id="SSF51419">
    <property type="entry name" value="PLP-binding barrel"/>
    <property type="match status" value="1"/>
</dbReference>
<dbReference type="FunFam" id="3.20.20.10:FF:000002">
    <property type="entry name" value="Alanine racemase"/>
    <property type="match status" value="1"/>
</dbReference>
<feature type="active site" description="Proton acceptor; specific for L-alanine" evidence="4">
    <location>
        <position position="272"/>
    </location>
</feature>
<evidence type="ECO:0000256" key="6">
    <source>
        <dbReference type="PIRSR" id="PIRSR600821-52"/>
    </source>
</evidence>
<protein>
    <recommendedName>
        <fullName evidence="4">Alanine racemase</fullName>
        <ecNumber evidence="4">5.1.1.1</ecNumber>
    </recommendedName>
</protein>
<dbReference type="InterPro" id="IPR000821">
    <property type="entry name" value="Ala_racemase"/>
</dbReference>
<dbReference type="Proteomes" id="UP000824193">
    <property type="component" value="Unassembled WGS sequence"/>
</dbReference>
<evidence type="ECO:0000256" key="1">
    <source>
        <dbReference type="ARBA" id="ARBA00001933"/>
    </source>
</evidence>
<dbReference type="CDD" id="cd00430">
    <property type="entry name" value="PLPDE_III_AR"/>
    <property type="match status" value="1"/>
</dbReference>
<evidence type="ECO:0000256" key="2">
    <source>
        <dbReference type="ARBA" id="ARBA00022898"/>
    </source>
</evidence>
<sequence length="394" mass="41500">MEFEKHCWAEVDLDALAHNFKLIAAHAAPAKVCAVVKAGAYGHADGMVCQTLQAAGAEWFAVSCLAEALHLRSGGVTGHILILGHTDPAYAAELIGSDLTQAVFSGAYAQALSENARAAGGRVKAHLKVDTGMGRLGFDARSEGHIEACVSALADCCGLPGLRVTGLFQHFAVADSHAPKDIAYTAGQHDRFVKVAEALKGRGIALETVHCSNSAALTEHPEWGMDLVRPGIILYGCDPSDEVHFEGLRPVLRLKARVSQVKTIEAGQSLSYGLLYTAPGPRRVATLCVGYADGYPRSLTGQGVCSIHGQSAPVIGRVCMDQLMVDVTGLDGVDAGDEACVFGAPGCDSIEDVARKAGTIPYEIMCALALRVPRVYLRDGEAVALADYLNQTSF</sequence>
<dbReference type="EMBL" id="DXFW01000040">
    <property type="protein sequence ID" value="HIX06777.1"/>
    <property type="molecule type" value="Genomic_DNA"/>
</dbReference>
<dbReference type="HAMAP" id="MF_01201">
    <property type="entry name" value="Ala_racemase"/>
    <property type="match status" value="1"/>
</dbReference>
<dbReference type="AlphaFoldDB" id="A0A9D2AFC6"/>
<dbReference type="Gene3D" id="3.20.20.10">
    <property type="entry name" value="Alanine racemase"/>
    <property type="match status" value="1"/>
</dbReference>
<accession>A0A9D2AFC6</accession>
<evidence type="ECO:0000256" key="4">
    <source>
        <dbReference type="HAMAP-Rule" id="MF_01201"/>
    </source>
</evidence>
<comment type="caution">
    <text evidence="8">The sequence shown here is derived from an EMBL/GenBank/DDBJ whole genome shotgun (WGS) entry which is preliminary data.</text>
</comment>
<dbReference type="Pfam" id="PF00842">
    <property type="entry name" value="Ala_racemase_C"/>
    <property type="match status" value="1"/>
</dbReference>